<dbReference type="GO" id="GO:0006011">
    <property type="term" value="P:UDP-alpha-D-glucose metabolic process"/>
    <property type="evidence" value="ECO:0007669"/>
    <property type="project" value="InterPro"/>
</dbReference>
<dbReference type="GO" id="GO:0009279">
    <property type="term" value="C:cell outer membrane"/>
    <property type="evidence" value="ECO:0007669"/>
    <property type="project" value="UniProtKB-SubCell"/>
</dbReference>
<name>A0AAW5EUL1_NOVHA</name>
<keyword evidence="8" id="KW-0472">Membrane</keyword>
<sequence length="1268" mass="138479">MYDGPSVPCRLFLPDIRRTGAWIWRGLALVGAVSLCRPVSSLCAQTPVRYAENILNEQIEEGAFWIHHGDDAHALHALQRALRIEPENIEARLMLGAVQVHHGDLIAARATLQILQAQQGTDAQVAALRGWIGQEPIDPVALANARAVADRGKPLQATLAYRTVFRAAHPLPEQELEYDRVLAGSLLGYGEAIQRLRALGAIFPHDLEVRMALAQALSYRAASRPDAIEDMRVLATSPTTPDFIRDEVMQSWRKTLEWMGTDPQAEPYYREWLSLHPDDGEMRRRLATVEAARAQAERLALVGAGYHALSHGELDQAESDFHNSMQSDPPHAEALEGLGLVAQRRGDLKSARNFLTQALNLAPGNAGIRDALAGLDAPGGDPQLARLWALVAHHEYEEAWAMLPAVEKDHGRIVDTLRVRAIIEQSRHQLGDAEAAWRGVLRLVPGDMPAAASLSDVLVEEGKIHEAEGWIARLKAARYPGVTALESGVLGAMAEAETDPRKRIVLLEQALRDAPHNGWLRLHLAQAWLVQGQPTRARNLMAVLCDPLPKMNGDVQACFIFALQDQDMPRADALLARLPPADITAQMSDGVAQVMLWHQIRVLPTDDARAIPMLERMPVVPDPEGTHARLVVDAMLKRHAPTEATAGVLHRALTQSTGHVSVNQSLSYAGMFMQIGDPVAAQQLLDALPSITQGRHLTPAQVRDLGEMEKSLAIARADRADLDGHPDMARRLLDPLLAQTPDDADLLLARGRVEAALRQPGQAMVYDRKALALRPEDRMAEAAFARDGLASGHEHMALEMAHKLAAGHPQWGDTWEIQAEIDGLHGHDLRRLRDVRHARMLDCTPTQNEDDSTGHGTHIDIGCAPYRVHADDEWPDISTGFVPDMGATMPEIYHYDPHLTPVQALDRQSDYLSRALSPQADGNIEIRDRSGQSGLGHMTVVNMPMTATLPLSSTQNQLFVSVMPSVLMSGDPLSSTTTARQYGSVASNGVRPGFRVAPAVAGVALSVHYQRRWLSADVGSTPLGFATSNVLGGIELTPHLTHDLTLRLTGERRAVTDSLVAYSGARDPGTGRVWGGVTRNRGHGQLEWSQPGYNLYAGGGYAVMQGTNTVANHEAEAGAGGSALVWHRHDAQHLRLGLDLVYFGYRRNSYFFTWGQGGYFSPHAFMAALMPLTYDGHAGRWTWMFKGEGGYQHYTENATAMFPLGEGGIAARQKYAGQSTGGLAGNVQARAIYQLTPSFRLGVEGGYSRSGSWDEVHGMVMLHYAPGH</sequence>
<evidence type="ECO:0000259" key="11">
    <source>
        <dbReference type="Pfam" id="PF05420"/>
    </source>
</evidence>
<keyword evidence="6 10" id="KW-0802">TPR repeat</keyword>
<feature type="domain" description="Cellulose synthase operon C C-terminal" evidence="11">
    <location>
        <begin position="938"/>
        <end position="1265"/>
    </location>
</feature>
<reference evidence="12" key="1">
    <citation type="journal article" date="2021" name="Polymers (Basel)">
        <title>Highly Stretchable Bacterial Cellulose Produced by Komagataeibacter hansenii SI1.</title>
        <authorList>
            <person name="Cielecka I."/>
            <person name="Ryngajllo M."/>
            <person name="Maniukiewicz W."/>
            <person name="Bielecki S."/>
        </authorList>
    </citation>
    <scope>NUCLEOTIDE SEQUENCE</scope>
    <source>
        <strain evidence="12">SI1</strain>
    </source>
</reference>
<keyword evidence="9" id="KW-0998">Cell outer membrane</keyword>
<evidence type="ECO:0000256" key="8">
    <source>
        <dbReference type="ARBA" id="ARBA00023136"/>
    </source>
</evidence>
<dbReference type="Pfam" id="PF13432">
    <property type="entry name" value="TPR_16"/>
    <property type="match status" value="1"/>
</dbReference>
<dbReference type="Proteomes" id="UP001202887">
    <property type="component" value="Unassembled WGS sequence"/>
</dbReference>
<evidence type="ECO:0000256" key="7">
    <source>
        <dbReference type="ARBA" id="ARBA00022916"/>
    </source>
</evidence>
<dbReference type="EMBL" id="JAIBCX010000045">
    <property type="protein sequence ID" value="MCJ8354975.1"/>
    <property type="molecule type" value="Genomic_DNA"/>
</dbReference>
<accession>A0AAW5EUL1</accession>
<evidence type="ECO:0000256" key="5">
    <source>
        <dbReference type="ARBA" id="ARBA00022737"/>
    </source>
</evidence>
<dbReference type="RefSeq" id="WP_247067581.1">
    <property type="nucleotide sequence ID" value="NZ_JAIBCX010000045.1"/>
</dbReference>
<dbReference type="Gene3D" id="1.25.40.10">
    <property type="entry name" value="Tetratricopeptide repeat domain"/>
    <property type="match status" value="4"/>
</dbReference>
<comment type="pathway">
    <text evidence="2">Glycan metabolism; bacterial cellulose biosynthesis.</text>
</comment>
<protein>
    <submittedName>
        <fullName evidence="12">Cellulose synthase subunit BcsC-related outer membrane protein</fullName>
    </submittedName>
</protein>
<evidence type="ECO:0000256" key="9">
    <source>
        <dbReference type="ARBA" id="ARBA00023237"/>
    </source>
</evidence>
<comment type="similarity">
    <text evidence="3">Belongs to the AcsC/BcsC family.</text>
</comment>
<feature type="repeat" description="TPR" evidence="10">
    <location>
        <begin position="332"/>
        <end position="365"/>
    </location>
</feature>
<dbReference type="PANTHER" id="PTHR45586">
    <property type="entry name" value="TPR REPEAT-CONTAINING PROTEIN PA4667"/>
    <property type="match status" value="1"/>
</dbReference>
<dbReference type="Pfam" id="PF05420">
    <property type="entry name" value="BCSC_C"/>
    <property type="match status" value="1"/>
</dbReference>
<evidence type="ECO:0000313" key="13">
    <source>
        <dbReference type="Proteomes" id="UP001202887"/>
    </source>
</evidence>
<comment type="subcellular location">
    <subcellularLocation>
        <location evidence="1">Cell outer membrane</location>
        <topology evidence="1">Peripheral membrane protein</topology>
    </subcellularLocation>
</comment>
<reference evidence="12" key="2">
    <citation type="submission" date="2022-03" db="EMBL/GenBank/DDBJ databases">
        <authorList>
            <person name="Ryngajllo M."/>
            <person name="Jacek P."/>
            <person name="Kubiak K."/>
        </authorList>
    </citation>
    <scope>NUCLEOTIDE SEQUENCE</scope>
    <source>
        <strain evidence="12">SI1</strain>
    </source>
</reference>
<dbReference type="PROSITE" id="PS50005">
    <property type="entry name" value="TPR"/>
    <property type="match status" value="2"/>
</dbReference>
<evidence type="ECO:0000256" key="10">
    <source>
        <dbReference type="PROSITE-ProRule" id="PRU00339"/>
    </source>
</evidence>
<dbReference type="Pfam" id="PF14559">
    <property type="entry name" value="TPR_19"/>
    <property type="match status" value="2"/>
</dbReference>
<keyword evidence="4" id="KW-0732">Signal</keyword>
<dbReference type="PRINTS" id="PR01441">
    <property type="entry name" value="CELLSNTHASEC"/>
</dbReference>
<dbReference type="PANTHER" id="PTHR45586:SF1">
    <property type="entry name" value="LIPOPOLYSACCHARIDE ASSEMBLY PROTEIN B"/>
    <property type="match status" value="1"/>
</dbReference>
<keyword evidence="5" id="KW-0677">Repeat</keyword>
<organism evidence="12 13">
    <name type="scientific">Novacetimonas hansenii</name>
    <name type="common">Komagataeibacter hansenii</name>
    <dbReference type="NCBI Taxonomy" id="436"/>
    <lineage>
        <taxon>Bacteria</taxon>
        <taxon>Pseudomonadati</taxon>
        <taxon>Pseudomonadota</taxon>
        <taxon>Alphaproteobacteria</taxon>
        <taxon>Acetobacterales</taxon>
        <taxon>Acetobacteraceae</taxon>
        <taxon>Novacetimonas</taxon>
    </lineage>
</organism>
<dbReference type="InterPro" id="IPR008410">
    <property type="entry name" value="BCSC_C"/>
</dbReference>
<dbReference type="InterPro" id="IPR019734">
    <property type="entry name" value="TPR_rpt"/>
</dbReference>
<dbReference type="InterPro" id="IPR051012">
    <property type="entry name" value="CellSynth/LPSAsmb/PSIAsmb"/>
</dbReference>
<keyword evidence="7" id="KW-0135">Cellulose biosynthesis</keyword>
<dbReference type="SMART" id="SM00028">
    <property type="entry name" value="TPR"/>
    <property type="match status" value="5"/>
</dbReference>
<gene>
    <name evidence="12" type="ORF">K1W68_13405</name>
</gene>
<evidence type="ECO:0000256" key="4">
    <source>
        <dbReference type="ARBA" id="ARBA00022729"/>
    </source>
</evidence>
<evidence type="ECO:0000256" key="2">
    <source>
        <dbReference type="ARBA" id="ARBA00005186"/>
    </source>
</evidence>
<dbReference type="InterPro" id="IPR011990">
    <property type="entry name" value="TPR-like_helical_dom_sf"/>
</dbReference>
<comment type="caution">
    <text evidence="12">The sequence shown here is derived from an EMBL/GenBank/DDBJ whole genome shotgun (WGS) entry which is preliminary data.</text>
</comment>
<feature type="repeat" description="TPR" evidence="10">
    <location>
        <begin position="55"/>
        <end position="88"/>
    </location>
</feature>
<dbReference type="SUPFAM" id="SSF48452">
    <property type="entry name" value="TPR-like"/>
    <property type="match status" value="3"/>
</dbReference>
<dbReference type="GO" id="GO:0030244">
    <property type="term" value="P:cellulose biosynthetic process"/>
    <property type="evidence" value="ECO:0007669"/>
    <property type="project" value="UniProtKB-KW"/>
</dbReference>
<dbReference type="AlphaFoldDB" id="A0AAW5EUL1"/>
<proteinExistence type="inferred from homology"/>
<dbReference type="InterPro" id="IPR003921">
    <property type="entry name" value="Cell_synth_C"/>
</dbReference>
<evidence type="ECO:0000256" key="6">
    <source>
        <dbReference type="ARBA" id="ARBA00022803"/>
    </source>
</evidence>
<evidence type="ECO:0000256" key="1">
    <source>
        <dbReference type="ARBA" id="ARBA00004339"/>
    </source>
</evidence>
<evidence type="ECO:0000256" key="3">
    <source>
        <dbReference type="ARBA" id="ARBA00005886"/>
    </source>
</evidence>
<evidence type="ECO:0000313" key="12">
    <source>
        <dbReference type="EMBL" id="MCJ8354975.1"/>
    </source>
</evidence>